<evidence type="ECO:0000313" key="5">
    <source>
        <dbReference type="Proteomes" id="UP000605201"/>
    </source>
</evidence>
<proteinExistence type="inferred from homology"/>
<dbReference type="Proteomes" id="UP000605201">
    <property type="component" value="Unassembled WGS sequence"/>
</dbReference>
<dbReference type="Gene3D" id="3.40.309.10">
    <property type="entry name" value="Aldehyde Dehydrogenase, Chain A, domain 2"/>
    <property type="match status" value="1"/>
</dbReference>
<evidence type="ECO:0000313" key="4">
    <source>
        <dbReference type="EMBL" id="MBC8431163.1"/>
    </source>
</evidence>
<evidence type="ECO:0000256" key="1">
    <source>
        <dbReference type="ARBA" id="ARBA00009986"/>
    </source>
</evidence>
<dbReference type="InterPro" id="IPR016161">
    <property type="entry name" value="Ald_DH/histidinol_DH"/>
</dbReference>
<evidence type="ECO:0000259" key="3">
    <source>
        <dbReference type="Pfam" id="PF00171"/>
    </source>
</evidence>
<comment type="similarity">
    <text evidence="1">Belongs to the aldehyde dehydrogenase family.</text>
</comment>
<dbReference type="Gene3D" id="3.40.605.10">
    <property type="entry name" value="Aldehyde Dehydrogenase, Chain A, domain 1"/>
    <property type="match status" value="1"/>
</dbReference>
<dbReference type="PANTHER" id="PTHR43353">
    <property type="entry name" value="SUCCINATE-SEMIALDEHYDE DEHYDROGENASE, MITOCHONDRIAL"/>
    <property type="match status" value="1"/>
</dbReference>
<organism evidence="4 5">
    <name type="scientific">Candidatus Desulfatibia vada</name>
    <dbReference type="NCBI Taxonomy" id="2841696"/>
    <lineage>
        <taxon>Bacteria</taxon>
        <taxon>Pseudomonadati</taxon>
        <taxon>Thermodesulfobacteriota</taxon>
        <taxon>Desulfobacteria</taxon>
        <taxon>Desulfobacterales</taxon>
        <taxon>Desulfobacterales incertae sedis</taxon>
        <taxon>Candidatus Desulfatibia</taxon>
    </lineage>
</organism>
<dbReference type="InterPro" id="IPR016162">
    <property type="entry name" value="Ald_DH_N"/>
</dbReference>
<dbReference type="InterPro" id="IPR016160">
    <property type="entry name" value="Ald_DH_CS_CYS"/>
</dbReference>
<gene>
    <name evidence="4" type="ORF">H8D96_04515</name>
</gene>
<comment type="caution">
    <text evidence="4">The sequence shown here is derived from an EMBL/GenBank/DDBJ whole genome shotgun (WGS) entry which is preliminary data.</text>
</comment>
<reference evidence="4 5" key="1">
    <citation type="submission" date="2020-08" db="EMBL/GenBank/DDBJ databases">
        <title>Bridging the membrane lipid divide: bacteria of the FCB group superphylum have the potential to synthesize archaeal ether lipids.</title>
        <authorList>
            <person name="Villanueva L."/>
            <person name="Von Meijenfeldt F.A.B."/>
            <person name="Westbye A.B."/>
            <person name="Yadav S."/>
            <person name="Hopmans E.C."/>
            <person name="Dutilh B.E."/>
            <person name="Sinninghe Damste J.S."/>
        </authorList>
    </citation>
    <scope>NUCLEOTIDE SEQUENCE [LARGE SCALE GENOMIC DNA]</scope>
    <source>
        <strain evidence="4">NIOZ-UU17</strain>
    </source>
</reference>
<dbReference type="AlphaFoldDB" id="A0A8J6NYZ9"/>
<sequence>MDTFESRFEKVHALIAAIRANRHELVDVAVQDTGFTFRECNMEVDGILSDLHDFETMAPEFALRRPICESGQAVALVLPYNGSAWLNNAIISIYMVGNPVRVKFASRDSDIARYTESLYRPIFGDTIRFDYSDGRTFLQKAVADRATPAICLFGADDYAGQYREDIKALGKKFVFEGPGNDPFIVLPDADLETAARELAFSKYIYAGQTCTAPERVYVHRSIHDDFLALFLDLSRAVKIGDPSDPSTEMGSVASAKAVAAIKAQLKDAVHRGAHIALGGQIEGNLVYPTVVINARSDMLGMQEESFGPVTFISTFDEPEEALKLARDNRYGLRASIFGNKTAASFAEQLVGEPYCHPVPETTYGRFGTVGVNQPRSETWISAFVSKPVGGYGLSGWIWETVADEFIIKQGPKLLSLETSCPKD</sequence>
<evidence type="ECO:0000256" key="2">
    <source>
        <dbReference type="ARBA" id="ARBA00023002"/>
    </source>
</evidence>
<dbReference type="InterPro" id="IPR015590">
    <property type="entry name" value="Aldehyde_DH_dom"/>
</dbReference>
<dbReference type="PANTHER" id="PTHR43353:SF5">
    <property type="entry name" value="SUCCINATE-SEMIALDEHYDE DEHYDROGENASE, MITOCHONDRIAL"/>
    <property type="match status" value="1"/>
</dbReference>
<dbReference type="SUPFAM" id="SSF53720">
    <property type="entry name" value="ALDH-like"/>
    <property type="match status" value="1"/>
</dbReference>
<keyword evidence="2" id="KW-0560">Oxidoreductase</keyword>
<accession>A0A8J6NYZ9</accession>
<dbReference type="InterPro" id="IPR050740">
    <property type="entry name" value="Aldehyde_DH_Superfamily"/>
</dbReference>
<dbReference type="InterPro" id="IPR016163">
    <property type="entry name" value="Ald_DH_C"/>
</dbReference>
<dbReference type="PROSITE" id="PS00070">
    <property type="entry name" value="ALDEHYDE_DEHYDR_CYS"/>
    <property type="match status" value="1"/>
</dbReference>
<dbReference type="EMBL" id="JACNIG010000118">
    <property type="protein sequence ID" value="MBC8431163.1"/>
    <property type="molecule type" value="Genomic_DNA"/>
</dbReference>
<protein>
    <submittedName>
        <fullName evidence="4">Aldehyde dehydrogenase family protein</fullName>
    </submittedName>
</protein>
<feature type="domain" description="Aldehyde dehydrogenase" evidence="3">
    <location>
        <begin position="4"/>
        <end position="395"/>
    </location>
</feature>
<dbReference type="GO" id="GO:0016620">
    <property type="term" value="F:oxidoreductase activity, acting on the aldehyde or oxo group of donors, NAD or NADP as acceptor"/>
    <property type="evidence" value="ECO:0007669"/>
    <property type="project" value="InterPro"/>
</dbReference>
<name>A0A8J6NYZ9_9BACT</name>
<dbReference type="Pfam" id="PF00171">
    <property type="entry name" value="Aldedh"/>
    <property type="match status" value="1"/>
</dbReference>